<evidence type="ECO:0000256" key="3">
    <source>
        <dbReference type="ARBA" id="ARBA00022692"/>
    </source>
</evidence>
<dbReference type="InterPro" id="IPR002416">
    <property type="entry name" value="T2SS_protein-GspH"/>
</dbReference>
<dbReference type="NCBIfam" id="TIGR02532">
    <property type="entry name" value="IV_pilin_GFxxxE"/>
    <property type="match status" value="1"/>
</dbReference>
<dbReference type="PRINTS" id="PR00885">
    <property type="entry name" value="BCTERIALGSPH"/>
</dbReference>
<evidence type="ECO:0000256" key="4">
    <source>
        <dbReference type="ARBA" id="ARBA00022989"/>
    </source>
</evidence>
<dbReference type="Pfam" id="PF07963">
    <property type="entry name" value="N_methyl"/>
    <property type="match status" value="1"/>
</dbReference>
<evidence type="ECO:0000256" key="2">
    <source>
        <dbReference type="ARBA" id="ARBA00022481"/>
    </source>
</evidence>
<evidence type="ECO:0000313" key="8">
    <source>
        <dbReference type="Proteomes" id="UP001524473"/>
    </source>
</evidence>
<evidence type="ECO:0000256" key="1">
    <source>
        <dbReference type="ARBA" id="ARBA00004167"/>
    </source>
</evidence>
<evidence type="ECO:0000256" key="6">
    <source>
        <dbReference type="SAM" id="Phobius"/>
    </source>
</evidence>
<dbReference type="PANTHER" id="PTHR30093">
    <property type="entry name" value="GENERAL SECRETION PATHWAY PROTEIN G"/>
    <property type="match status" value="1"/>
</dbReference>
<keyword evidence="4 6" id="KW-1133">Transmembrane helix</keyword>
<dbReference type="EMBL" id="JANFZH010000035">
    <property type="protein sequence ID" value="MCQ4841022.1"/>
    <property type="molecule type" value="Genomic_DNA"/>
</dbReference>
<comment type="subcellular location">
    <subcellularLocation>
        <location evidence="1">Membrane</location>
        <topology evidence="1">Single-pass membrane protein</topology>
    </subcellularLocation>
</comment>
<keyword evidence="5 6" id="KW-0472">Membrane</keyword>
<organism evidence="7 8">
    <name type="scientific">Neglectibacter timonensis</name>
    <dbReference type="NCBI Taxonomy" id="1776382"/>
    <lineage>
        <taxon>Bacteria</taxon>
        <taxon>Bacillati</taxon>
        <taxon>Bacillota</taxon>
        <taxon>Clostridia</taxon>
        <taxon>Eubacteriales</taxon>
        <taxon>Oscillospiraceae</taxon>
        <taxon>Neglectibacter</taxon>
    </lineage>
</organism>
<protein>
    <submittedName>
        <fullName evidence="7">Prepilin-type N-terminal cleavage/methylation domain-containing protein</fullName>
    </submittedName>
</protein>
<dbReference type="Proteomes" id="UP001524473">
    <property type="component" value="Unassembled WGS sequence"/>
</dbReference>
<proteinExistence type="predicted"/>
<evidence type="ECO:0000313" key="7">
    <source>
        <dbReference type="EMBL" id="MCQ4841022.1"/>
    </source>
</evidence>
<reference evidence="7 8" key="1">
    <citation type="submission" date="2022-06" db="EMBL/GenBank/DDBJ databases">
        <title>Isolation of gut microbiota from human fecal samples.</title>
        <authorList>
            <person name="Pamer E.G."/>
            <person name="Barat B."/>
            <person name="Waligurski E."/>
            <person name="Medina S."/>
            <person name="Paddock L."/>
            <person name="Mostad J."/>
        </authorList>
    </citation>
    <scope>NUCLEOTIDE SEQUENCE [LARGE SCALE GENOMIC DNA]</scope>
    <source>
        <strain evidence="7 8">DFI.9.73</strain>
    </source>
</reference>
<dbReference type="Gene3D" id="3.30.700.10">
    <property type="entry name" value="Glycoprotein, Type 4 Pilin"/>
    <property type="match status" value="1"/>
</dbReference>
<dbReference type="InterPro" id="IPR012902">
    <property type="entry name" value="N_methyl_site"/>
</dbReference>
<accession>A0ABT1S260</accession>
<name>A0ABT1S260_9FIRM</name>
<feature type="transmembrane region" description="Helical" evidence="6">
    <location>
        <begin position="21"/>
        <end position="43"/>
    </location>
</feature>
<dbReference type="SUPFAM" id="SSF54523">
    <property type="entry name" value="Pili subunits"/>
    <property type="match status" value="1"/>
</dbReference>
<evidence type="ECO:0000256" key="5">
    <source>
        <dbReference type="ARBA" id="ARBA00023136"/>
    </source>
</evidence>
<dbReference type="InterPro" id="IPR045584">
    <property type="entry name" value="Pilin-like"/>
</dbReference>
<keyword evidence="3 6" id="KW-0812">Transmembrane</keyword>
<dbReference type="RefSeq" id="WP_256192203.1">
    <property type="nucleotide sequence ID" value="NZ_CAJKKG010000016.1"/>
</dbReference>
<dbReference type="PROSITE" id="PS00409">
    <property type="entry name" value="PROKAR_NTER_METHYL"/>
    <property type="match status" value="1"/>
</dbReference>
<keyword evidence="2" id="KW-0488">Methylation</keyword>
<sequence length="167" mass="18218">MKNAMQRLKKHNKKGFTLVELLVVLVILAILAAAIIPSMMGFIDRAKKESIAAEQRSVLLAAQVEVNEMYGKGLLKEDTGTPGKMAITGDHLTAIQTVADLPGKIESVTVTKNTKDVTGKDDDHWTITKAEYTDKEGKLTYTYTAELTNGKLEGKWNDGTAAQKVDP</sequence>
<gene>
    <name evidence="7" type="ORF">NE695_13990</name>
</gene>
<keyword evidence="8" id="KW-1185">Reference proteome</keyword>
<comment type="caution">
    <text evidence="7">The sequence shown here is derived from an EMBL/GenBank/DDBJ whole genome shotgun (WGS) entry which is preliminary data.</text>
</comment>